<dbReference type="OrthoDB" id="2083683at2"/>
<dbReference type="STRING" id="112248.SAMN05444392_11057"/>
<dbReference type="InterPro" id="IPR013324">
    <property type="entry name" value="RNA_pol_sigma_r3/r4-like"/>
</dbReference>
<accession>A0A1M4ZQD8</accession>
<gene>
    <name evidence="3" type="ORF">SAMN05444392_11057</name>
</gene>
<dbReference type="SUPFAM" id="SSF88659">
    <property type="entry name" value="Sigma3 and sigma4 domains of RNA polymerase sigma factors"/>
    <property type="match status" value="1"/>
</dbReference>
<dbReference type="NCBIfam" id="NF005385">
    <property type="entry name" value="PRK06930.1"/>
    <property type="match status" value="1"/>
</dbReference>
<reference evidence="3 4" key="1">
    <citation type="submission" date="2016-11" db="EMBL/GenBank/DDBJ databases">
        <authorList>
            <person name="Jaros S."/>
            <person name="Januszkiewicz K."/>
            <person name="Wedrychowicz H."/>
        </authorList>
    </citation>
    <scope>NUCLEOTIDE SEQUENCE [LARGE SCALE GENOMIC DNA]</scope>
    <source>
        <strain evidence="3 4">DSM 44666</strain>
    </source>
</reference>
<evidence type="ECO:0000313" key="4">
    <source>
        <dbReference type="Proteomes" id="UP000184476"/>
    </source>
</evidence>
<sequence length="162" mass="19037">MNQLIKEYKNSLEKVRLAKKRVQIKETEEQKEQYRLLCSMERDLLWSIQWMETGRRPGNKRGVERLAAYQQEISFDPIWIQNYAYTSTDGMVGSRITQTDRERIDEALSSLSPLEREVYLMSRGRGISYSEIAMMMSVKKGTVQKMLERAEKNLKCSKKKSV</sequence>
<dbReference type="AlphaFoldDB" id="A0A1M4ZQD8"/>
<organism evidence="3 4">
    <name type="scientific">Seinonella peptonophila</name>
    <dbReference type="NCBI Taxonomy" id="112248"/>
    <lineage>
        <taxon>Bacteria</taxon>
        <taxon>Bacillati</taxon>
        <taxon>Bacillota</taxon>
        <taxon>Bacilli</taxon>
        <taxon>Bacillales</taxon>
        <taxon>Thermoactinomycetaceae</taxon>
        <taxon>Seinonella</taxon>
    </lineage>
</organism>
<dbReference type="GO" id="GO:0016987">
    <property type="term" value="F:sigma factor activity"/>
    <property type="evidence" value="ECO:0007669"/>
    <property type="project" value="InterPro"/>
</dbReference>
<keyword evidence="4" id="KW-1185">Reference proteome</keyword>
<dbReference type="GO" id="GO:0006352">
    <property type="term" value="P:DNA-templated transcription initiation"/>
    <property type="evidence" value="ECO:0007669"/>
    <property type="project" value="InterPro"/>
</dbReference>
<dbReference type="InterPro" id="IPR013249">
    <property type="entry name" value="RNA_pol_sigma70_r4_t2"/>
</dbReference>
<dbReference type="EMBL" id="FQVL01000010">
    <property type="protein sequence ID" value="SHF20259.1"/>
    <property type="molecule type" value="Genomic_DNA"/>
</dbReference>
<dbReference type="Pfam" id="PF08281">
    <property type="entry name" value="Sigma70_r4_2"/>
    <property type="match status" value="1"/>
</dbReference>
<keyword evidence="1" id="KW-0175">Coiled coil</keyword>
<dbReference type="Proteomes" id="UP000184476">
    <property type="component" value="Unassembled WGS sequence"/>
</dbReference>
<dbReference type="GO" id="GO:0003677">
    <property type="term" value="F:DNA binding"/>
    <property type="evidence" value="ECO:0007669"/>
    <property type="project" value="InterPro"/>
</dbReference>
<feature type="coiled-coil region" evidence="1">
    <location>
        <begin position="1"/>
        <end position="37"/>
    </location>
</feature>
<name>A0A1M4ZQD8_9BACL</name>
<evidence type="ECO:0000256" key="1">
    <source>
        <dbReference type="SAM" id="Coils"/>
    </source>
</evidence>
<dbReference type="CDD" id="cd06171">
    <property type="entry name" value="Sigma70_r4"/>
    <property type="match status" value="1"/>
</dbReference>
<dbReference type="InterPro" id="IPR036388">
    <property type="entry name" value="WH-like_DNA-bd_sf"/>
</dbReference>
<dbReference type="RefSeq" id="WP_073155986.1">
    <property type="nucleotide sequence ID" value="NZ_FQVL01000010.1"/>
</dbReference>
<evidence type="ECO:0000313" key="3">
    <source>
        <dbReference type="EMBL" id="SHF20259.1"/>
    </source>
</evidence>
<feature type="domain" description="RNA polymerase sigma factor 70 region 4 type 2" evidence="2">
    <location>
        <begin position="101"/>
        <end position="154"/>
    </location>
</feature>
<proteinExistence type="predicted"/>
<protein>
    <submittedName>
        <fullName evidence="3">RNA polymerase sigma-70 factor, ECF subfamily</fullName>
    </submittedName>
</protein>
<dbReference type="Gene3D" id="1.10.10.10">
    <property type="entry name" value="Winged helix-like DNA-binding domain superfamily/Winged helix DNA-binding domain"/>
    <property type="match status" value="1"/>
</dbReference>
<evidence type="ECO:0000259" key="2">
    <source>
        <dbReference type="Pfam" id="PF08281"/>
    </source>
</evidence>